<feature type="transmembrane region" description="Helical" evidence="6">
    <location>
        <begin position="289"/>
        <end position="316"/>
    </location>
</feature>
<evidence type="ECO:0000313" key="7">
    <source>
        <dbReference type="EMBL" id="EOI54455.1"/>
    </source>
</evidence>
<dbReference type="AlphaFoldDB" id="R2V9T0"/>
<dbReference type="Gene3D" id="1.20.1740.10">
    <property type="entry name" value="Amino acid/polyamine transporter I"/>
    <property type="match status" value="1"/>
</dbReference>
<evidence type="ECO:0000256" key="4">
    <source>
        <dbReference type="ARBA" id="ARBA00022989"/>
    </source>
</evidence>
<reference evidence="8 10" key="2">
    <citation type="submission" date="2013-03" db="EMBL/GenBank/DDBJ databases">
        <title>The Genome Sequence of Enterococcus gilvus ATCC BAA-350 (PacBio/Illumina hybrid assembly).</title>
        <authorList>
            <consortium name="The Broad Institute Genomics Platform"/>
            <consortium name="The Broad Institute Genome Sequencing Center for Infectious Disease"/>
            <person name="Earl A."/>
            <person name="Russ C."/>
            <person name="Gilmore M."/>
            <person name="Surin D."/>
            <person name="Walker B."/>
            <person name="Young S."/>
            <person name="Zeng Q."/>
            <person name="Gargeya S."/>
            <person name="Fitzgerald M."/>
            <person name="Haas B."/>
            <person name="Abouelleil A."/>
            <person name="Allen A.W."/>
            <person name="Alvarado L."/>
            <person name="Arachchi H.M."/>
            <person name="Berlin A.M."/>
            <person name="Chapman S.B."/>
            <person name="Gainer-Dewar J."/>
            <person name="Goldberg J."/>
            <person name="Griggs A."/>
            <person name="Gujja S."/>
            <person name="Hansen M."/>
            <person name="Howarth C."/>
            <person name="Imamovic A."/>
            <person name="Ireland A."/>
            <person name="Larimer J."/>
            <person name="McCowan C."/>
            <person name="Murphy C."/>
            <person name="Pearson M."/>
            <person name="Poon T.W."/>
            <person name="Priest M."/>
            <person name="Roberts A."/>
            <person name="Saif S."/>
            <person name="Shea T."/>
            <person name="Sisk P."/>
            <person name="Sykes S."/>
            <person name="Wortman J."/>
            <person name="Nusbaum C."/>
            <person name="Birren B."/>
        </authorList>
    </citation>
    <scope>NUCLEOTIDE SEQUENCE [LARGE SCALE GENOMIC DNA]</scope>
    <source>
        <strain evidence="8 10">ATCC BAA-350</strain>
    </source>
</reference>
<keyword evidence="3 6" id="KW-0812">Transmembrane</keyword>
<evidence type="ECO:0000256" key="2">
    <source>
        <dbReference type="ARBA" id="ARBA00022475"/>
    </source>
</evidence>
<dbReference type="HOGENOM" id="CLU_007946_15_12_9"/>
<dbReference type="OrthoDB" id="9762947at2"/>
<dbReference type="EMBL" id="AJDQ01000010">
    <property type="protein sequence ID" value="EOI54455.1"/>
    <property type="molecule type" value="Genomic_DNA"/>
</dbReference>
<keyword evidence="10" id="KW-1185">Reference proteome</keyword>
<proteinExistence type="predicted"/>
<dbReference type="GO" id="GO:0005886">
    <property type="term" value="C:plasma membrane"/>
    <property type="evidence" value="ECO:0007669"/>
    <property type="project" value="UniProtKB-SubCell"/>
</dbReference>
<keyword evidence="5 6" id="KW-0472">Membrane</keyword>
<dbReference type="PIRSF" id="PIRSF006060">
    <property type="entry name" value="AA_transporter"/>
    <property type="match status" value="1"/>
</dbReference>
<feature type="transmembrane region" description="Helical" evidence="6">
    <location>
        <begin position="207"/>
        <end position="232"/>
    </location>
</feature>
<evidence type="ECO:0008006" key="11">
    <source>
        <dbReference type="Google" id="ProtNLM"/>
    </source>
</evidence>
<organism evidence="7 9">
    <name type="scientific">Enterococcus gilvus ATCC BAA-350</name>
    <dbReference type="NCBI Taxonomy" id="1158614"/>
    <lineage>
        <taxon>Bacteria</taxon>
        <taxon>Bacillati</taxon>
        <taxon>Bacillota</taxon>
        <taxon>Bacilli</taxon>
        <taxon>Lactobacillales</taxon>
        <taxon>Enterococcaceae</taxon>
        <taxon>Enterococcus</taxon>
    </lineage>
</organism>
<protein>
    <recommendedName>
        <fullName evidence="11">Amino acid permease</fullName>
    </recommendedName>
</protein>
<evidence type="ECO:0000256" key="5">
    <source>
        <dbReference type="ARBA" id="ARBA00023136"/>
    </source>
</evidence>
<reference evidence="7 9" key="1">
    <citation type="submission" date="2013-02" db="EMBL/GenBank/DDBJ databases">
        <title>The Genome Sequence of Enterococcus gilvus ATCC BAA-350.</title>
        <authorList>
            <consortium name="The Broad Institute Genome Sequencing Platform"/>
            <consortium name="The Broad Institute Genome Sequencing Center for Infectious Disease"/>
            <person name="Earl A.M."/>
            <person name="Gilmore M.S."/>
            <person name="Lebreton F."/>
            <person name="Walker B."/>
            <person name="Young S.K."/>
            <person name="Zeng Q."/>
            <person name="Gargeya S."/>
            <person name="Fitzgerald M."/>
            <person name="Haas B."/>
            <person name="Abouelleil A."/>
            <person name="Alvarado L."/>
            <person name="Arachchi H.M."/>
            <person name="Berlin A.M."/>
            <person name="Chapman S.B."/>
            <person name="Dewar J."/>
            <person name="Goldberg J."/>
            <person name="Griggs A."/>
            <person name="Gujja S."/>
            <person name="Hansen M."/>
            <person name="Howarth C."/>
            <person name="Imamovic A."/>
            <person name="Larimer J."/>
            <person name="McCowan C."/>
            <person name="Murphy C."/>
            <person name="Neiman D."/>
            <person name="Pearson M."/>
            <person name="Priest M."/>
            <person name="Roberts A."/>
            <person name="Saif S."/>
            <person name="Shea T."/>
            <person name="Sisk P."/>
            <person name="Sykes S."/>
            <person name="Wortman J."/>
            <person name="Nusbaum C."/>
            <person name="Birren B."/>
        </authorList>
    </citation>
    <scope>NUCLEOTIDE SEQUENCE [LARGE SCALE GENOMIC DNA]</scope>
    <source>
        <strain evidence="7 9">ATCC BAA-350</strain>
    </source>
</reference>
<dbReference type="Proteomes" id="UP000013750">
    <property type="component" value="Unassembled WGS sequence"/>
</dbReference>
<dbReference type="PANTHER" id="PTHR42770">
    <property type="entry name" value="AMINO ACID TRANSPORTER-RELATED"/>
    <property type="match status" value="1"/>
</dbReference>
<feature type="transmembrane region" description="Helical" evidence="6">
    <location>
        <begin position="420"/>
        <end position="438"/>
    </location>
</feature>
<keyword evidence="2" id="KW-1003">Cell membrane</keyword>
<gene>
    <name evidence="8" type="ORF">I592_00676</name>
    <name evidence="7" type="ORF">UKC_03285</name>
</gene>
<evidence type="ECO:0000313" key="9">
    <source>
        <dbReference type="Proteomes" id="UP000013750"/>
    </source>
</evidence>
<dbReference type="GO" id="GO:0022857">
    <property type="term" value="F:transmembrane transporter activity"/>
    <property type="evidence" value="ECO:0007669"/>
    <property type="project" value="InterPro"/>
</dbReference>
<dbReference type="RefSeq" id="WP_010781638.1">
    <property type="nucleotide sequence ID" value="NZ_ASWH01000001.1"/>
</dbReference>
<name>R2V9T0_9ENTE</name>
<dbReference type="InterPro" id="IPR002293">
    <property type="entry name" value="AA/rel_permease1"/>
</dbReference>
<dbReference type="PATRIC" id="fig|1158614.3.peg.3272"/>
<comment type="subcellular location">
    <subcellularLocation>
        <location evidence="1">Cell membrane</location>
        <topology evidence="1">Multi-pass membrane protein</topology>
    </subcellularLocation>
</comment>
<feature type="transmembrane region" description="Helical" evidence="6">
    <location>
        <begin position="56"/>
        <end position="77"/>
    </location>
</feature>
<feature type="transmembrane region" description="Helical" evidence="6">
    <location>
        <begin position="394"/>
        <end position="414"/>
    </location>
</feature>
<feature type="transmembrane region" description="Helical" evidence="6">
    <location>
        <begin position="169"/>
        <end position="187"/>
    </location>
</feature>
<dbReference type="PANTHER" id="PTHR42770:SF18">
    <property type="entry name" value="ARGININE_AGMATINE ANTIPORTER"/>
    <property type="match status" value="1"/>
</dbReference>
<feature type="transmembrane region" description="Helical" evidence="6">
    <location>
        <begin position="137"/>
        <end position="157"/>
    </location>
</feature>
<dbReference type="EMBL" id="ASWH01000001">
    <property type="protein sequence ID" value="EOW81385.1"/>
    <property type="molecule type" value="Genomic_DNA"/>
</dbReference>
<evidence type="ECO:0000256" key="1">
    <source>
        <dbReference type="ARBA" id="ARBA00004651"/>
    </source>
</evidence>
<evidence type="ECO:0000313" key="10">
    <source>
        <dbReference type="Proteomes" id="UP000014160"/>
    </source>
</evidence>
<comment type="caution">
    <text evidence="7">The sequence shown here is derived from an EMBL/GenBank/DDBJ whole genome shotgun (WGS) entry which is preliminary data.</text>
</comment>
<evidence type="ECO:0000256" key="6">
    <source>
        <dbReference type="SAM" id="Phobius"/>
    </source>
</evidence>
<feature type="transmembrane region" description="Helical" evidence="6">
    <location>
        <begin position="360"/>
        <end position="382"/>
    </location>
</feature>
<sequence>MATTNSPLAKSSGTAAATSKSKLSFLSIYFLGINAIVGSGAFLLPQEIYQRVGVMSVLVILCAAMTVSMIALCYADLSSRFSGSGAAWLYSYNAFGKFTGFQIGLFSWFLGCLTLSAESVALLRTLKNLFPQLDNGIVKILFPVTLITILAIINLFGTSLVKFINGISSVFKIFIVLFFIVLGAFFMHKTNFTPIVPSTVTNTKSFVGHFGSAFSVVFYMFSGFSFIPVAAAQMNNPEKNIPKALIYVMASVTVLYTLVQTIAIGILGTTIVKYDVPIAEAMKIGVGHWAYAIIILGMILSIFGVAFAVSFSTPALAASLAEEHHLLPSSIGKKNKYGAPYVAVIVTSVISIFATQCSYIFLVSCIVLASFIQYVPSILAVIKFKKTKQFPNNGFSLKGGYVVPILALVISMYLLTNFNLKVLLVMLAVFILGVIIYVTKIKGAENEQAAN</sequence>
<dbReference type="InterPro" id="IPR050367">
    <property type="entry name" value="APC_superfamily"/>
</dbReference>
<dbReference type="eggNOG" id="COG0531">
    <property type="taxonomic scope" value="Bacteria"/>
</dbReference>
<evidence type="ECO:0000256" key="3">
    <source>
        <dbReference type="ARBA" id="ARBA00022692"/>
    </source>
</evidence>
<dbReference type="Proteomes" id="UP000014160">
    <property type="component" value="Unassembled WGS sequence"/>
</dbReference>
<dbReference type="GeneID" id="301213454"/>
<evidence type="ECO:0000313" key="8">
    <source>
        <dbReference type="EMBL" id="EOW81385.1"/>
    </source>
</evidence>
<dbReference type="Pfam" id="PF13520">
    <property type="entry name" value="AA_permease_2"/>
    <property type="match status" value="1"/>
</dbReference>
<feature type="transmembrane region" description="Helical" evidence="6">
    <location>
        <begin position="244"/>
        <end position="269"/>
    </location>
</feature>
<feature type="transmembrane region" description="Helical" evidence="6">
    <location>
        <begin position="23"/>
        <end position="44"/>
    </location>
</feature>
<feature type="transmembrane region" description="Helical" evidence="6">
    <location>
        <begin position="337"/>
        <end position="354"/>
    </location>
</feature>
<keyword evidence="4 6" id="KW-1133">Transmembrane helix</keyword>
<accession>R2V9T0</accession>
<feature type="transmembrane region" description="Helical" evidence="6">
    <location>
        <begin position="98"/>
        <end position="117"/>
    </location>
</feature>